<evidence type="ECO:0008006" key="3">
    <source>
        <dbReference type="Google" id="ProtNLM"/>
    </source>
</evidence>
<dbReference type="InterPro" id="IPR013783">
    <property type="entry name" value="Ig-like_fold"/>
</dbReference>
<dbReference type="AlphaFoldDB" id="A0A9N9R090"/>
<keyword evidence="2" id="KW-1185">Reference proteome</keyword>
<organism evidence="1 2">
    <name type="scientific">Diatraea saccharalis</name>
    <name type="common">sugarcane borer</name>
    <dbReference type="NCBI Taxonomy" id="40085"/>
    <lineage>
        <taxon>Eukaryota</taxon>
        <taxon>Metazoa</taxon>
        <taxon>Ecdysozoa</taxon>
        <taxon>Arthropoda</taxon>
        <taxon>Hexapoda</taxon>
        <taxon>Insecta</taxon>
        <taxon>Pterygota</taxon>
        <taxon>Neoptera</taxon>
        <taxon>Endopterygota</taxon>
        <taxon>Lepidoptera</taxon>
        <taxon>Glossata</taxon>
        <taxon>Ditrysia</taxon>
        <taxon>Pyraloidea</taxon>
        <taxon>Crambidae</taxon>
        <taxon>Crambinae</taxon>
        <taxon>Diatraea</taxon>
    </lineage>
</organism>
<evidence type="ECO:0000313" key="2">
    <source>
        <dbReference type="Proteomes" id="UP001153714"/>
    </source>
</evidence>
<dbReference type="SUPFAM" id="SSF48726">
    <property type="entry name" value="Immunoglobulin"/>
    <property type="match status" value="1"/>
</dbReference>
<reference evidence="1" key="2">
    <citation type="submission" date="2022-10" db="EMBL/GenBank/DDBJ databases">
        <authorList>
            <consortium name="ENA_rothamsted_submissions"/>
            <consortium name="culmorum"/>
            <person name="King R."/>
        </authorList>
    </citation>
    <scope>NUCLEOTIDE SEQUENCE</scope>
</reference>
<name>A0A9N9R090_9NEOP</name>
<proteinExistence type="predicted"/>
<dbReference type="Gene3D" id="2.60.40.10">
    <property type="entry name" value="Immunoglobulins"/>
    <property type="match status" value="1"/>
</dbReference>
<dbReference type="OrthoDB" id="10012075at2759"/>
<dbReference type="Proteomes" id="UP001153714">
    <property type="component" value="Chromosome 17"/>
</dbReference>
<evidence type="ECO:0000313" key="1">
    <source>
        <dbReference type="EMBL" id="CAG9787239.1"/>
    </source>
</evidence>
<dbReference type="EMBL" id="OU893348">
    <property type="protein sequence ID" value="CAG9787239.1"/>
    <property type="molecule type" value="Genomic_DNA"/>
</dbReference>
<reference evidence="1" key="1">
    <citation type="submission" date="2021-12" db="EMBL/GenBank/DDBJ databases">
        <authorList>
            <person name="King R."/>
        </authorList>
    </citation>
    <scope>NUCLEOTIDE SEQUENCE</scope>
</reference>
<dbReference type="InterPro" id="IPR036179">
    <property type="entry name" value="Ig-like_dom_sf"/>
</dbReference>
<accession>A0A9N9R090</accession>
<gene>
    <name evidence="1" type="ORF">DIATSA_LOCUS5134</name>
</gene>
<sequence>MKLTIRKVSSRDFSSYRCVAKNSLGETDGLIRLDGKHKSRFRDSSAENRVIGDYEFEELKDSDYESTQSSGCATTTSAFFVTIASFIIS</sequence>
<protein>
    <recommendedName>
        <fullName evidence="3">Immunoglobulin I-set domain-containing protein</fullName>
    </recommendedName>
</protein>